<dbReference type="CDD" id="cd05466">
    <property type="entry name" value="PBP2_LTTR_substrate"/>
    <property type="match status" value="1"/>
</dbReference>
<accession>A0A1M6JZZ4</accession>
<dbReference type="GO" id="GO:0003677">
    <property type="term" value="F:DNA binding"/>
    <property type="evidence" value="ECO:0007669"/>
    <property type="project" value="UniProtKB-KW"/>
</dbReference>
<evidence type="ECO:0000259" key="5">
    <source>
        <dbReference type="PROSITE" id="PS50931"/>
    </source>
</evidence>
<dbReference type="InterPro" id="IPR005119">
    <property type="entry name" value="LysR_subst-bd"/>
</dbReference>
<dbReference type="AlphaFoldDB" id="A0A1M6JZZ4"/>
<dbReference type="Proteomes" id="UP000184342">
    <property type="component" value="Unassembled WGS sequence"/>
</dbReference>
<evidence type="ECO:0000313" key="6">
    <source>
        <dbReference type="EMBL" id="SHJ52247.1"/>
    </source>
</evidence>
<name>A0A1M6JZZ4_9FIRM</name>
<dbReference type="PROSITE" id="PS50931">
    <property type="entry name" value="HTH_LYSR"/>
    <property type="match status" value="1"/>
</dbReference>
<dbReference type="InterPro" id="IPR000847">
    <property type="entry name" value="LysR_HTH_N"/>
</dbReference>
<evidence type="ECO:0000256" key="3">
    <source>
        <dbReference type="ARBA" id="ARBA00023125"/>
    </source>
</evidence>
<dbReference type="Gene3D" id="1.10.10.10">
    <property type="entry name" value="Winged helix-like DNA-binding domain superfamily/Winged helix DNA-binding domain"/>
    <property type="match status" value="1"/>
</dbReference>
<proteinExistence type="inferred from homology"/>
<keyword evidence="3 6" id="KW-0238">DNA-binding</keyword>
<evidence type="ECO:0000313" key="7">
    <source>
        <dbReference type="Proteomes" id="UP000184342"/>
    </source>
</evidence>
<dbReference type="EMBL" id="FQYT01000024">
    <property type="protein sequence ID" value="SHJ52247.1"/>
    <property type="molecule type" value="Genomic_DNA"/>
</dbReference>
<dbReference type="STRING" id="1122934.SAMN02745691_02103"/>
<reference evidence="6 7" key="1">
    <citation type="submission" date="2016-11" db="EMBL/GenBank/DDBJ databases">
        <authorList>
            <person name="Jaros S."/>
            <person name="Januszkiewicz K."/>
            <person name="Wedrychowicz H."/>
        </authorList>
    </citation>
    <scope>NUCLEOTIDE SEQUENCE [LARGE SCALE GENOMIC DNA]</scope>
    <source>
        <strain evidence="6 7">DSM 15970</strain>
    </source>
</reference>
<sequence length="312" mass="35660">MHNYDIRNVSLGQIKYYIEVVECNSFTKAAERLHISQSTISKNIASLENMLGLMLLIREKKNIRVTPAGKSIYDKWKQLTQQIDLDIQEAFQIQLCNIRSLSVGALDSFNPDLFIIPAIKNFKLLHETVGIRVENNGAQEIRRMLVENEVDIIITVLYDMEESNTDQLNYVILGDSPHAVCMLKTHPLAKKDKIYVKDLASCDFIGISPLVTPSYINMLTNLCTPFGFTPNFSCYTSSANSLALNLVTDNEIFVCDRTFRDFGSEHLCSKTLENTKSGFVMAWRKDNTKELTKLFINETIALFSREQYNKEW</sequence>
<evidence type="ECO:0000256" key="2">
    <source>
        <dbReference type="ARBA" id="ARBA00023015"/>
    </source>
</evidence>
<dbReference type="Pfam" id="PF00126">
    <property type="entry name" value="HTH_1"/>
    <property type="match status" value="1"/>
</dbReference>
<dbReference type="FunFam" id="1.10.10.10:FF:000001">
    <property type="entry name" value="LysR family transcriptional regulator"/>
    <property type="match status" value="1"/>
</dbReference>
<keyword evidence="2" id="KW-0805">Transcription regulation</keyword>
<gene>
    <name evidence="6" type="ORF">SAMN02745691_02103</name>
</gene>
<dbReference type="GO" id="GO:0003700">
    <property type="term" value="F:DNA-binding transcription factor activity"/>
    <property type="evidence" value="ECO:0007669"/>
    <property type="project" value="InterPro"/>
</dbReference>
<dbReference type="InterPro" id="IPR036390">
    <property type="entry name" value="WH_DNA-bd_sf"/>
</dbReference>
<evidence type="ECO:0000256" key="4">
    <source>
        <dbReference type="ARBA" id="ARBA00023163"/>
    </source>
</evidence>
<dbReference type="InterPro" id="IPR036388">
    <property type="entry name" value="WH-like_DNA-bd_sf"/>
</dbReference>
<dbReference type="SUPFAM" id="SSF46785">
    <property type="entry name" value="Winged helix' DNA-binding domain"/>
    <property type="match status" value="1"/>
</dbReference>
<dbReference type="Gene3D" id="3.40.190.290">
    <property type="match status" value="1"/>
</dbReference>
<evidence type="ECO:0000256" key="1">
    <source>
        <dbReference type="ARBA" id="ARBA00009437"/>
    </source>
</evidence>
<feature type="domain" description="HTH lysR-type" evidence="5">
    <location>
        <begin position="9"/>
        <end position="66"/>
    </location>
</feature>
<organism evidence="6 7">
    <name type="scientific">Parasporobacterium paucivorans DSM 15970</name>
    <dbReference type="NCBI Taxonomy" id="1122934"/>
    <lineage>
        <taxon>Bacteria</taxon>
        <taxon>Bacillati</taxon>
        <taxon>Bacillota</taxon>
        <taxon>Clostridia</taxon>
        <taxon>Lachnospirales</taxon>
        <taxon>Lachnospiraceae</taxon>
        <taxon>Parasporobacterium</taxon>
    </lineage>
</organism>
<dbReference type="PRINTS" id="PR00039">
    <property type="entry name" value="HTHLYSR"/>
</dbReference>
<dbReference type="Pfam" id="PF03466">
    <property type="entry name" value="LysR_substrate"/>
    <property type="match status" value="1"/>
</dbReference>
<dbReference type="PANTHER" id="PTHR30346">
    <property type="entry name" value="TRANSCRIPTIONAL DUAL REGULATOR HCAR-RELATED"/>
    <property type="match status" value="1"/>
</dbReference>
<protein>
    <submittedName>
        <fullName evidence="6">DNA-binding transcriptional regulator, LysR family</fullName>
    </submittedName>
</protein>
<dbReference type="PANTHER" id="PTHR30346:SF0">
    <property type="entry name" value="HCA OPERON TRANSCRIPTIONAL ACTIVATOR HCAR"/>
    <property type="match status" value="1"/>
</dbReference>
<dbReference type="RefSeq" id="WP_073994361.1">
    <property type="nucleotide sequence ID" value="NZ_FQYT01000024.1"/>
</dbReference>
<keyword evidence="7" id="KW-1185">Reference proteome</keyword>
<comment type="similarity">
    <text evidence="1">Belongs to the LysR transcriptional regulatory family.</text>
</comment>
<keyword evidence="4" id="KW-0804">Transcription</keyword>
<dbReference type="SUPFAM" id="SSF53850">
    <property type="entry name" value="Periplasmic binding protein-like II"/>
    <property type="match status" value="1"/>
</dbReference>
<dbReference type="GO" id="GO:0032993">
    <property type="term" value="C:protein-DNA complex"/>
    <property type="evidence" value="ECO:0007669"/>
    <property type="project" value="TreeGrafter"/>
</dbReference>